<dbReference type="PANTHER" id="PTHR11933">
    <property type="entry name" value="TRNA 5-METHYLAMINOMETHYL-2-THIOURIDYLATE -METHYLTRANSFERASE"/>
    <property type="match status" value="1"/>
</dbReference>
<dbReference type="Pfam" id="PF20258">
    <property type="entry name" value="tRNA_Me_trans_C"/>
    <property type="match status" value="1"/>
</dbReference>
<keyword evidence="5 9" id="KW-0067">ATP-binding</keyword>
<feature type="binding site" evidence="9">
    <location>
        <begin position="13"/>
        <end position="20"/>
    </location>
    <ligand>
        <name>ATP</name>
        <dbReference type="ChEBI" id="CHEBI:30616"/>
    </ligand>
</feature>
<dbReference type="InterPro" id="IPR023382">
    <property type="entry name" value="MnmA-like_central_sf"/>
</dbReference>
<dbReference type="InterPro" id="IPR046885">
    <property type="entry name" value="MnmA-like_C"/>
</dbReference>
<feature type="site" description="Interaction with tRNA" evidence="9">
    <location>
        <position position="344"/>
    </location>
</feature>
<reference evidence="12 13" key="1">
    <citation type="journal article" date="2015" name="Microbiome">
        <title>Genomic resolution of linkages in carbon, nitrogen, and sulfur cycling among widespread estuary sediment bacteria.</title>
        <authorList>
            <person name="Baker B.J."/>
            <person name="Lazar C.S."/>
            <person name="Teske A.P."/>
            <person name="Dick G.J."/>
        </authorList>
    </citation>
    <scope>NUCLEOTIDE SEQUENCE [LARGE SCALE GENOMIC DNA]</scope>
    <source>
        <strain evidence="12">DG_24</strain>
    </source>
</reference>
<comment type="caution">
    <text evidence="12">The sequence shown here is derived from an EMBL/GenBank/DDBJ whole genome shotgun (WGS) entry which is preliminary data.</text>
</comment>
<keyword evidence="9" id="KW-0963">Cytoplasm</keyword>
<evidence type="ECO:0000256" key="5">
    <source>
        <dbReference type="ARBA" id="ARBA00022840"/>
    </source>
</evidence>
<proteinExistence type="inferred from homology"/>
<dbReference type="InterPro" id="IPR014729">
    <property type="entry name" value="Rossmann-like_a/b/a_fold"/>
</dbReference>
<dbReference type="GO" id="GO:0000049">
    <property type="term" value="F:tRNA binding"/>
    <property type="evidence" value="ECO:0007669"/>
    <property type="project" value="UniProtKB-KW"/>
</dbReference>
<protein>
    <recommendedName>
        <fullName evidence="9">tRNA-specific 2-thiouridylase MnmA</fullName>
        <ecNumber evidence="9">2.8.1.13</ecNumber>
    </recommendedName>
</protein>
<keyword evidence="7" id="KW-1015">Disulfide bond</keyword>
<dbReference type="FunFam" id="3.40.50.620:FF:000115">
    <property type="entry name" value="tRNA-specific 2-thiouridylase MnmA"/>
    <property type="match status" value="1"/>
</dbReference>
<dbReference type="Pfam" id="PF20259">
    <property type="entry name" value="tRNA_Me_trans_M"/>
    <property type="match status" value="1"/>
</dbReference>
<feature type="active site" description="Cysteine persulfide intermediate" evidence="9">
    <location>
        <position position="205"/>
    </location>
</feature>
<dbReference type="InterPro" id="IPR004506">
    <property type="entry name" value="MnmA-like"/>
</dbReference>
<evidence type="ECO:0000256" key="4">
    <source>
        <dbReference type="ARBA" id="ARBA00022741"/>
    </source>
</evidence>
<comment type="caution">
    <text evidence="9">Lacks conserved residue(s) required for the propagation of feature annotation.</text>
</comment>
<evidence type="ECO:0000313" key="13">
    <source>
        <dbReference type="Proteomes" id="UP000052008"/>
    </source>
</evidence>
<dbReference type="PATRIC" id="fig|1703770.3.peg.139"/>
<evidence type="ECO:0000256" key="7">
    <source>
        <dbReference type="ARBA" id="ARBA00023157"/>
    </source>
</evidence>
<evidence type="ECO:0000256" key="3">
    <source>
        <dbReference type="ARBA" id="ARBA00022694"/>
    </source>
</evidence>
<feature type="binding site" evidence="9">
    <location>
        <position position="131"/>
    </location>
    <ligand>
        <name>ATP</name>
        <dbReference type="ChEBI" id="CHEBI:30616"/>
    </ligand>
</feature>
<feature type="region of interest" description="Interaction with tRNA" evidence="9">
    <location>
        <begin position="311"/>
        <end position="312"/>
    </location>
</feature>
<comment type="function">
    <text evidence="9">Catalyzes the 2-thiolation of uridine at the wobble position (U34) of tRNA, leading to the formation of s(2)U34.</text>
</comment>
<keyword evidence="6 9" id="KW-0694">RNA-binding</keyword>
<feature type="domain" description="tRNA-specific 2-thiouridylase MnmA-like C-terminal" evidence="10">
    <location>
        <begin position="285"/>
        <end position="360"/>
    </location>
</feature>
<feature type="active site" description="Nucleophile" evidence="9">
    <location>
        <position position="107"/>
    </location>
</feature>
<dbReference type="InterPro" id="IPR046884">
    <property type="entry name" value="MnmA-like_central"/>
</dbReference>
<dbReference type="NCBIfam" id="NF001138">
    <property type="entry name" value="PRK00143.1"/>
    <property type="match status" value="1"/>
</dbReference>
<dbReference type="AlphaFoldDB" id="A0A0S7WQL0"/>
<dbReference type="SUPFAM" id="SSF52402">
    <property type="entry name" value="Adenine nucleotide alpha hydrolases-like"/>
    <property type="match status" value="1"/>
</dbReference>
<dbReference type="EMBL" id="LIZS01000062">
    <property type="protein sequence ID" value="KPJ52371.1"/>
    <property type="molecule type" value="Genomic_DNA"/>
</dbReference>
<feature type="site" description="Interaction with tRNA" evidence="9">
    <location>
        <position position="132"/>
    </location>
</feature>
<dbReference type="Pfam" id="PF03054">
    <property type="entry name" value="tRNA_Me_trans"/>
    <property type="match status" value="1"/>
</dbReference>
<keyword evidence="4 9" id="KW-0547">Nucleotide-binding</keyword>
<dbReference type="FunFam" id="2.30.30.280:FF:000001">
    <property type="entry name" value="tRNA-specific 2-thiouridylase MnmA"/>
    <property type="match status" value="1"/>
</dbReference>
<evidence type="ECO:0000313" key="12">
    <source>
        <dbReference type="EMBL" id="KPJ52371.1"/>
    </source>
</evidence>
<organism evidence="12 13">
    <name type="scientific">candidate division TA06 bacterium DG_24</name>
    <dbReference type="NCBI Taxonomy" id="1703770"/>
    <lineage>
        <taxon>Bacteria</taxon>
        <taxon>Bacteria division TA06</taxon>
    </lineage>
</organism>
<comment type="catalytic activity">
    <reaction evidence="8 9">
        <text>S-sulfanyl-L-cysteinyl-[protein] + uridine(34) in tRNA + AH2 + ATP = 2-thiouridine(34) in tRNA + L-cysteinyl-[protein] + A + AMP + diphosphate + H(+)</text>
        <dbReference type="Rhea" id="RHEA:47032"/>
        <dbReference type="Rhea" id="RHEA-COMP:10131"/>
        <dbReference type="Rhea" id="RHEA-COMP:11726"/>
        <dbReference type="Rhea" id="RHEA-COMP:11727"/>
        <dbReference type="Rhea" id="RHEA-COMP:11728"/>
        <dbReference type="ChEBI" id="CHEBI:13193"/>
        <dbReference type="ChEBI" id="CHEBI:15378"/>
        <dbReference type="ChEBI" id="CHEBI:17499"/>
        <dbReference type="ChEBI" id="CHEBI:29950"/>
        <dbReference type="ChEBI" id="CHEBI:30616"/>
        <dbReference type="ChEBI" id="CHEBI:33019"/>
        <dbReference type="ChEBI" id="CHEBI:61963"/>
        <dbReference type="ChEBI" id="CHEBI:65315"/>
        <dbReference type="ChEBI" id="CHEBI:87170"/>
        <dbReference type="ChEBI" id="CHEBI:456215"/>
        <dbReference type="EC" id="2.8.1.13"/>
    </reaction>
</comment>
<keyword evidence="3 9" id="KW-0819">tRNA processing</keyword>
<dbReference type="Gene3D" id="3.40.50.620">
    <property type="entry name" value="HUPs"/>
    <property type="match status" value="1"/>
</dbReference>
<dbReference type="Proteomes" id="UP000052008">
    <property type="component" value="Unassembled WGS sequence"/>
</dbReference>
<keyword evidence="2 9" id="KW-0808">Transferase</keyword>
<comment type="similarity">
    <text evidence="9">Belongs to the MnmA/TRMU family.</text>
</comment>
<dbReference type="GO" id="GO:0005737">
    <property type="term" value="C:cytoplasm"/>
    <property type="evidence" value="ECO:0007669"/>
    <property type="project" value="UniProtKB-SubCell"/>
</dbReference>
<evidence type="ECO:0000256" key="2">
    <source>
        <dbReference type="ARBA" id="ARBA00022679"/>
    </source>
</evidence>
<feature type="binding site" evidence="9">
    <location>
        <position position="39"/>
    </location>
    <ligand>
        <name>ATP</name>
        <dbReference type="ChEBI" id="CHEBI:30616"/>
    </ligand>
</feature>
<dbReference type="EC" id="2.8.1.13" evidence="9"/>
<dbReference type="Gene3D" id="2.30.30.280">
    <property type="entry name" value="Adenine nucleotide alpha hydrolases-like domains"/>
    <property type="match status" value="1"/>
</dbReference>
<dbReference type="CDD" id="cd01998">
    <property type="entry name" value="MnmA_TRMU-like"/>
    <property type="match status" value="1"/>
</dbReference>
<evidence type="ECO:0000256" key="9">
    <source>
        <dbReference type="HAMAP-Rule" id="MF_00144"/>
    </source>
</evidence>
<accession>A0A0S7WQL0</accession>
<evidence type="ECO:0000256" key="8">
    <source>
        <dbReference type="ARBA" id="ARBA00051542"/>
    </source>
</evidence>
<dbReference type="STRING" id="1703770.AMJ39_08045"/>
<evidence type="ECO:0000256" key="1">
    <source>
        <dbReference type="ARBA" id="ARBA00022555"/>
    </source>
</evidence>
<sequence>MADRQSGSRIAVAMSGGVDSSVAAARLVEAGHEVIGITMSLYCPERESVQARSCCGLESVHDARRVADHLGIRHYVFDFRDIFEREVIEPFCRAYLSGRTPNPCVDCNTRVRFRHLLDKVKAVGAARLATGHYARIEHDMEAERRMLARGRDPAKDQSYFLWGMTQESLARTAFPLGEMTKEETKEYARRLGLKVADKPESQEICFVPEGGYGSFVVRRCSEQIGPGPIYDLSGQVVGEHRGLPYYTIGQRSGTGVALGRPVYVVAIRPDDNAIVVGDEEALYCDQLVAGQVNWISGHAPDGEIEVTAKIRYLHTGARARVHPTGRRCAAVLFDQPQRAITPGQSVVFYRERLVLGGGVIGACHGVEGR</sequence>
<dbReference type="HAMAP" id="MF_00144">
    <property type="entry name" value="tRNA_thiouridyl_MnmA"/>
    <property type="match status" value="1"/>
</dbReference>
<evidence type="ECO:0000259" key="11">
    <source>
        <dbReference type="Pfam" id="PF20259"/>
    </source>
</evidence>
<comment type="subcellular location">
    <subcellularLocation>
        <location evidence="9">Cytoplasm</location>
    </subcellularLocation>
</comment>
<evidence type="ECO:0000256" key="6">
    <source>
        <dbReference type="ARBA" id="ARBA00022884"/>
    </source>
</evidence>
<dbReference type="Gene3D" id="2.40.30.10">
    <property type="entry name" value="Translation factors"/>
    <property type="match status" value="1"/>
</dbReference>
<evidence type="ECO:0000259" key="10">
    <source>
        <dbReference type="Pfam" id="PF20258"/>
    </source>
</evidence>
<dbReference type="NCBIfam" id="TIGR00420">
    <property type="entry name" value="trmU"/>
    <property type="match status" value="1"/>
</dbReference>
<keyword evidence="1 9" id="KW-0820">tRNA-binding</keyword>
<feature type="region of interest" description="Interaction with tRNA" evidence="9">
    <location>
        <begin position="155"/>
        <end position="157"/>
    </location>
</feature>
<gene>
    <name evidence="9" type="primary">mnmA</name>
    <name evidence="12" type="ORF">AMJ39_08045</name>
</gene>
<name>A0A0S7WQL0_UNCT6</name>
<dbReference type="PANTHER" id="PTHR11933:SF5">
    <property type="entry name" value="MITOCHONDRIAL TRNA-SPECIFIC 2-THIOURIDYLASE 1"/>
    <property type="match status" value="1"/>
</dbReference>
<dbReference type="GO" id="GO:0002143">
    <property type="term" value="P:tRNA wobble position uridine thiolation"/>
    <property type="evidence" value="ECO:0007669"/>
    <property type="project" value="TreeGrafter"/>
</dbReference>
<dbReference type="GO" id="GO:0005524">
    <property type="term" value="F:ATP binding"/>
    <property type="evidence" value="ECO:0007669"/>
    <property type="project" value="UniProtKB-KW"/>
</dbReference>
<feature type="domain" description="tRNA-specific 2-thiouridylase MnmA-like central" evidence="11">
    <location>
        <begin position="215"/>
        <end position="278"/>
    </location>
</feature>
<dbReference type="GO" id="GO:0103016">
    <property type="term" value="F:tRNA-uridine 2-sulfurtransferase activity"/>
    <property type="evidence" value="ECO:0007669"/>
    <property type="project" value="UniProtKB-EC"/>
</dbReference>